<organism evidence="2">
    <name type="scientific">Rhizophora mucronata</name>
    <name type="common">Asiatic mangrove</name>
    <dbReference type="NCBI Taxonomy" id="61149"/>
    <lineage>
        <taxon>Eukaryota</taxon>
        <taxon>Viridiplantae</taxon>
        <taxon>Streptophyta</taxon>
        <taxon>Embryophyta</taxon>
        <taxon>Tracheophyta</taxon>
        <taxon>Spermatophyta</taxon>
        <taxon>Magnoliopsida</taxon>
        <taxon>eudicotyledons</taxon>
        <taxon>Gunneridae</taxon>
        <taxon>Pentapetalae</taxon>
        <taxon>rosids</taxon>
        <taxon>fabids</taxon>
        <taxon>Malpighiales</taxon>
        <taxon>Rhizophoraceae</taxon>
        <taxon>Rhizophora</taxon>
    </lineage>
</organism>
<dbReference type="AlphaFoldDB" id="A0A2P2Q5B7"/>
<name>A0A2P2Q5B7_RHIMU</name>
<accession>A0A2P2Q5B7</accession>
<reference evidence="2" key="1">
    <citation type="submission" date="2018-02" db="EMBL/GenBank/DDBJ databases">
        <title>Rhizophora mucronata_Transcriptome.</title>
        <authorList>
            <person name="Meera S.P."/>
            <person name="Sreeshan A."/>
            <person name="Augustine A."/>
        </authorList>
    </citation>
    <scope>NUCLEOTIDE SEQUENCE</scope>
    <source>
        <tissue evidence="2">Leaf</tissue>
    </source>
</reference>
<evidence type="ECO:0000256" key="1">
    <source>
        <dbReference type="SAM" id="Phobius"/>
    </source>
</evidence>
<evidence type="ECO:0000313" key="2">
    <source>
        <dbReference type="EMBL" id="MBX62150.1"/>
    </source>
</evidence>
<protein>
    <submittedName>
        <fullName evidence="2">Uncharacterized protein</fullName>
    </submittedName>
</protein>
<keyword evidence="1" id="KW-0812">Transmembrane</keyword>
<sequence>MFSTSKDSWKKCSHDNCSSNLLCIVSLYYILIAILNLVNCTLINLFYLA</sequence>
<dbReference type="EMBL" id="GGEC01081666">
    <property type="protein sequence ID" value="MBX62150.1"/>
    <property type="molecule type" value="Transcribed_RNA"/>
</dbReference>
<keyword evidence="1" id="KW-1133">Transmembrane helix</keyword>
<feature type="transmembrane region" description="Helical" evidence="1">
    <location>
        <begin position="21"/>
        <end position="47"/>
    </location>
</feature>
<proteinExistence type="predicted"/>
<keyword evidence="1" id="KW-0472">Membrane</keyword>